<dbReference type="Gene3D" id="3.40.50.1820">
    <property type="entry name" value="alpha/beta hydrolase"/>
    <property type="match status" value="1"/>
</dbReference>
<reference evidence="3 4" key="1">
    <citation type="submission" date="2021-03" db="EMBL/GenBank/DDBJ databases">
        <authorList>
            <person name="Peeters C."/>
        </authorList>
    </citation>
    <scope>NUCLEOTIDE SEQUENCE [LARGE SCALE GENOMIC DNA]</scope>
    <source>
        <strain evidence="3 4">LMG 26411</strain>
    </source>
</reference>
<sequence>MSTCESRTDCGRPLNSEAEANYNLRLRHPDALDQMAAWQRYAAQARAGLAHLPDLAFGDDPDERMDVFPAAQAGAPAVMFVHGGYWQAGDRRDVSFVAPELVRAGIAVAANNYSLAPGATLDRMVAQTAKALHWLRRNAPRFGIDPHRLHVMGHSAGGHLAAMMLTAHGVNQGEDGGELRGAIAISGLFDLGPLVGTSINHALGLDAATARRLSPAHQTRASAAPLYTLVGGDETEGFHAQSRQIAAHWRDVHALPPVTGRHHYDVLDIFRDPDNPWLAAVTEVITR</sequence>
<protein>
    <recommendedName>
        <fullName evidence="2">BD-FAE-like domain-containing protein</fullName>
    </recommendedName>
</protein>
<organism evidence="3 4">
    <name type="scientific">Cupriavidus numazuensis</name>
    <dbReference type="NCBI Taxonomy" id="221992"/>
    <lineage>
        <taxon>Bacteria</taxon>
        <taxon>Pseudomonadati</taxon>
        <taxon>Pseudomonadota</taxon>
        <taxon>Betaproteobacteria</taxon>
        <taxon>Burkholderiales</taxon>
        <taxon>Burkholderiaceae</taxon>
        <taxon>Cupriavidus</taxon>
    </lineage>
</organism>
<proteinExistence type="predicted"/>
<dbReference type="InterPro" id="IPR049492">
    <property type="entry name" value="BD-FAE-like_dom"/>
</dbReference>
<dbReference type="InterPro" id="IPR050300">
    <property type="entry name" value="GDXG_lipolytic_enzyme"/>
</dbReference>
<evidence type="ECO:0000313" key="3">
    <source>
        <dbReference type="EMBL" id="CAG2157043.1"/>
    </source>
</evidence>
<dbReference type="InterPro" id="IPR029058">
    <property type="entry name" value="AB_hydrolase_fold"/>
</dbReference>
<accession>A0ABM8TPB0</accession>
<keyword evidence="4" id="KW-1185">Reference proteome</keyword>
<dbReference type="Pfam" id="PF20434">
    <property type="entry name" value="BD-FAE"/>
    <property type="match status" value="1"/>
</dbReference>
<evidence type="ECO:0000313" key="4">
    <source>
        <dbReference type="Proteomes" id="UP000672657"/>
    </source>
</evidence>
<comment type="caution">
    <text evidence="3">The sequence shown here is derived from an EMBL/GenBank/DDBJ whole genome shotgun (WGS) entry which is preliminary data.</text>
</comment>
<feature type="domain" description="BD-FAE-like" evidence="2">
    <location>
        <begin position="71"/>
        <end position="169"/>
    </location>
</feature>
<dbReference type="PANTHER" id="PTHR48081:SF33">
    <property type="entry name" value="KYNURENINE FORMAMIDASE"/>
    <property type="match status" value="1"/>
</dbReference>
<dbReference type="EMBL" id="CAJPVI010000039">
    <property type="protein sequence ID" value="CAG2157043.1"/>
    <property type="molecule type" value="Genomic_DNA"/>
</dbReference>
<dbReference type="PANTHER" id="PTHR48081">
    <property type="entry name" value="AB HYDROLASE SUPERFAMILY PROTEIN C4A8.06C"/>
    <property type="match status" value="1"/>
</dbReference>
<evidence type="ECO:0000259" key="2">
    <source>
        <dbReference type="Pfam" id="PF20434"/>
    </source>
</evidence>
<evidence type="ECO:0000256" key="1">
    <source>
        <dbReference type="ARBA" id="ARBA00022801"/>
    </source>
</evidence>
<gene>
    <name evidence="3" type="ORF">LMG26411_05443</name>
</gene>
<dbReference type="SUPFAM" id="SSF53474">
    <property type="entry name" value="alpha/beta-Hydrolases"/>
    <property type="match status" value="1"/>
</dbReference>
<name>A0ABM8TPB0_9BURK</name>
<dbReference type="RefSeq" id="WP_211956320.1">
    <property type="nucleotide sequence ID" value="NZ_CAJPVI010000039.1"/>
</dbReference>
<dbReference type="Proteomes" id="UP000672657">
    <property type="component" value="Unassembled WGS sequence"/>
</dbReference>
<keyword evidence="1" id="KW-0378">Hydrolase</keyword>